<keyword evidence="2" id="KW-1185">Reference proteome</keyword>
<protein>
    <submittedName>
        <fullName evidence="1">Uncharacterized protein</fullName>
    </submittedName>
</protein>
<name>A0AAV0TIF5_HYABA</name>
<organism evidence="1 2">
    <name type="scientific">Hyaloperonospora brassicae</name>
    <name type="common">Brassica downy mildew</name>
    <name type="synonym">Peronospora brassicae</name>
    <dbReference type="NCBI Taxonomy" id="162125"/>
    <lineage>
        <taxon>Eukaryota</taxon>
        <taxon>Sar</taxon>
        <taxon>Stramenopiles</taxon>
        <taxon>Oomycota</taxon>
        <taxon>Peronosporomycetes</taxon>
        <taxon>Peronosporales</taxon>
        <taxon>Peronosporaceae</taxon>
        <taxon>Hyaloperonospora</taxon>
    </lineage>
</organism>
<comment type="caution">
    <text evidence="1">The sequence shown here is derived from an EMBL/GenBank/DDBJ whole genome shotgun (WGS) entry which is preliminary data.</text>
</comment>
<evidence type="ECO:0000313" key="1">
    <source>
        <dbReference type="EMBL" id="CAI5721018.1"/>
    </source>
</evidence>
<evidence type="ECO:0000313" key="2">
    <source>
        <dbReference type="Proteomes" id="UP001162031"/>
    </source>
</evidence>
<dbReference type="AlphaFoldDB" id="A0AAV0TIF5"/>
<dbReference type="Proteomes" id="UP001162031">
    <property type="component" value="Unassembled WGS sequence"/>
</dbReference>
<reference evidence="1" key="1">
    <citation type="submission" date="2022-12" db="EMBL/GenBank/DDBJ databases">
        <authorList>
            <person name="Webb A."/>
        </authorList>
    </citation>
    <scope>NUCLEOTIDE SEQUENCE</scope>
    <source>
        <strain evidence="1">Hp1</strain>
    </source>
</reference>
<proteinExistence type="predicted"/>
<dbReference type="EMBL" id="CANTFL010000334">
    <property type="protein sequence ID" value="CAI5721018.1"/>
    <property type="molecule type" value="Genomic_DNA"/>
</dbReference>
<gene>
    <name evidence="1" type="ORF">HBR001_LOCUS2523</name>
</gene>
<sequence length="109" mass="12044">MPAGNRNPNQVHVEVLAMPEEPNADIEVQGQNKASVLSDPFILGSADLRNAGDFFRHGNQKLCLAKGNFSAEESRHQIDLLRIQDVDSIFGCGQSWVFNGNGIEIFEDF</sequence>
<accession>A0AAV0TIF5</accession>